<keyword evidence="1 2" id="KW-0238">DNA-binding</keyword>
<name>A0A9X2B9B3_9GAMM</name>
<dbReference type="AlphaFoldDB" id="A0A9X2B9B3"/>
<evidence type="ECO:0000313" key="5">
    <source>
        <dbReference type="Proteomes" id="UP001139701"/>
    </source>
</evidence>
<dbReference type="RefSeq" id="WP_241570236.1">
    <property type="nucleotide sequence ID" value="NZ_JAKUML010000001.1"/>
</dbReference>
<dbReference type="PANTHER" id="PTHR43479">
    <property type="entry name" value="ACREF/ENVCD OPERON REPRESSOR-RELATED"/>
    <property type="match status" value="1"/>
</dbReference>
<organism evidence="4 5">
    <name type="scientific">Acinetobacter sedimenti</name>
    <dbReference type="NCBI Taxonomy" id="2919922"/>
    <lineage>
        <taxon>Bacteria</taxon>
        <taxon>Pseudomonadati</taxon>
        <taxon>Pseudomonadota</taxon>
        <taxon>Gammaproteobacteria</taxon>
        <taxon>Moraxellales</taxon>
        <taxon>Moraxellaceae</taxon>
        <taxon>Acinetobacter</taxon>
    </lineage>
</organism>
<dbReference type="PROSITE" id="PS50977">
    <property type="entry name" value="HTH_TETR_2"/>
    <property type="match status" value="1"/>
</dbReference>
<dbReference type="InterPro" id="IPR009057">
    <property type="entry name" value="Homeodomain-like_sf"/>
</dbReference>
<dbReference type="GO" id="GO:0003677">
    <property type="term" value="F:DNA binding"/>
    <property type="evidence" value="ECO:0007669"/>
    <property type="project" value="UniProtKB-UniRule"/>
</dbReference>
<evidence type="ECO:0000313" key="4">
    <source>
        <dbReference type="EMBL" id="MCJ8145375.1"/>
    </source>
</evidence>
<gene>
    <name evidence="4" type="ORF">MKI79_00315</name>
</gene>
<dbReference type="EMBL" id="JAKUML010000001">
    <property type="protein sequence ID" value="MCJ8145375.1"/>
    <property type="molecule type" value="Genomic_DNA"/>
</dbReference>
<dbReference type="SUPFAM" id="SSF46689">
    <property type="entry name" value="Homeodomain-like"/>
    <property type="match status" value="1"/>
</dbReference>
<dbReference type="Gene3D" id="1.10.357.10">
    <property type="entry name" value="Tetracycline Repressor, domain 2"/>
    <property type="match status" value="1"/>
</dbReference>
<dbReference type="Pfam" id="PF00440">
    <property type="entry name" value="TetR_N"/>
    <property type="match status" value="1"/>
</dbReference>
<evidence type="ECO:0000256" key="1">
    <source>
        <dbReference type="ARBA" id="ARBA00023125"/>
    </source>
</evidence>
<comment type="caution">
    <text evidence="4">The sequence shown here is derived from an EMBL/GenBank/DDBJ whole genome shotgun (WGS) entry which is preliminary data.</text>
</comment>
<dbReference type="InterPro" id="IPR001647">
    <property type="entry name" value="HTH_TetR"/>
</dbReference>
<accession>A0A9X2B9B3</accession>
<proteinExistence type="predicted"/>
<dbReference type="PANTHER" id="PTHR43479:SF11">
    <property type="entry name" value="ACREF_ENVCD OPERON REPRESSOR-RELATED"/>
    <property type="match status" value="1"/>
</dbReference>
<evidence type="ECO:0000259" key="3">
    <source>
        <dbReference type="PROSITE" id="PS50977"/>
    </source>
</evidence>
<feature type="DNA-binding region" description="H-T-H motif" evidence="2">
    <location>
        <begin position="31"/>
        <end position="50"/>
    </location>
</feature>
<evidence type="ECO:0000256" key="2">
    <source>
        <dbReference type="PROSITE-ProRule" id="PRU00335"/>
    </source>
</evidence>
<keyword evidence="5" id="KW-1185">Reference proteome</keyword>
<protein>
    <submittedName>
        <fullName evidence="4">TetR/AcrR family transcriptional regulator</fullName>
    </submittedName>
</protein>
<dbReference type="Proteomes" id="UP001139701">
    <property type="component" value="Unassembled WGS sequence"/>
</dbReference>
<dbReference type="InterPro" id="IPR050624">
    <property type="entry name" value="HTH-type_Tx_Regulator"/>
</dbReference>
<feature type="domain" description="HTH tetR-type" evidence="3">
    <location>
        <begin position="8"/>
        <end position="68"/>
    </location>
</feature>
<reference evidence="4" key="1">
    <citation type="submission" date="2022-02" db="EMBL/GenBank/DDBJ databases">
        <title>Acinetobacter A3.8 sp. nov., isolated from Sediment (Zhairuo Island).</title>
        <authorList>
            <person name="Zheng K."/>
        </authorList>
    </citation>
    <scope>NUCLEOTIDE SEQUENCE</scope>
    <source>
        <strain evidence="4">A3.8</strain>
    </source>
</reference>
<sequence>MSLEQRQNMRREKLIEAGLQAYGTHGFFSVTVKDICREAKLTERYFYESFKRSEELFKAVYLNLLDDIQRKIVEAVMQKSPDLQQMITAGLSALLNSLRDDPRTARILFVDAVLVHELHGDTIHESHARFDQTIFNFLNIVFPDQQENKSQISLIASGLNGYVVHIAMRWVLSNFKQPFEQVLEACSLAYLGIYQQFNLKSKSQG</sequence>
<dbReference type="Gene3D" id="1.10.10.60">
    <property type="entry name" value="Homeodomain-like"/>
    <property type="match status" value="1"/>
</dbReference>